<reference evidence="2" key="2">
    <citation type="submission" date="2025-08" db="UniProtKB">
        <authorList>
            <consortium name="RefSeq"/>
        </authorList>
    </citation>
    <scope>IDENTIFICATION</scope>
    <source>
        <tissue evidence="2">Leaf</tissue>
    </source>
</reference>
<protein>
    <submittedName>
        <fullName evidence="2">Uncharacterized protein LOC142165805</fullName>
    </submittedName>
</protein>
<organism evidence="1 2">
    <name type="scientific">Nicotiana tabacum</name>
    <name type="common">Common tobacco</name>
    <dbReference type="NCBI Taxonomy" id="4097"/>
    <lineage>
        <taxon>Eukaryota</taxon>
        <taxon>Viridiplantae</taxon>
        <taxon>Streptophyta</taxon>
        <taxon>Embryophyta</taxon>
        <taxon>Tracheophyta</taxon>
        <taxon>Spermatophyta</taxon>
        <taxon>Magnoliopsida</taxon>
        <taxon>eudicotyledons</taxon>
        <taxon>Gunneridae</taxon>
        <taxon>Pentapetalae</taxon>
        <taxon>asterids</taxon>
        <taxon>lamiids</taxon>
        <taxon>Solanales</taxon>
        <taxon>Solanaceae</taxon>
        <taxon>Nicotianoideae</taxon>
        <taxon>Nicotianeae</taxon>
        <taxon>Nicotiana</taxon>
    </lineage>
</organism>
<dbReference type="RefSeq" id="XP_075080281.1">
    <property type="nucleotide sequence ID" value="XM_075224180.1"/>
</dbReference>
<evidence type="ECO:0000313" key="1">
    <source>
        <dbReference type="Proteomes" id="UP000790787"/>
    </source>
</evidence>
<proteinExistence type="predicted"/>
<keyword evidence="1" id="KW-1185">Reference proteome</keyword>
<accession>A0AC58S5L9</accession>
<evidence type="ECO:0000313" key="2">
    <source>
        <dbReference type="RefSeq" id="XP_075080281.1"/>
    </source>
</evidence>
<dbReference type="Proteomes" id="UP000790787">
    <property type="component" value="Chromosome 11"/>
</dbReference>
<sequence>MRQFIPSWFNGQFSKWLEYSVKKDAAFFLCYYLFKNEFIHGSASEFYTKNGFRAWNKGLKRLRLHVGDVNGVHDKCFKKILDLSNHHQSIQVVFDKHSEKLKSEYQMSLEASIDVTRLLLLYGLPFRSHDKSSTSNERNQAKYLLSEIITFKFVFMLHLMLKVLAMSNELNKILPKRDQDIVNAMEFLNITKKRL</sequence>
<name>A0AC58S5L9_TOBAC</name>
<reference evidence="1" key="1">
    <citation type="journal article" date="2014" name="Nat. Commun.">
        <title>The tobacco genome sequence and its comparison with those of tomato and potato.</title>
        <authorList>
            <person name="Sierro N."/>
            <person name="Battey J.N."/>
            <person name="Ouadi S."/>
            <person name="Bakaher N."/>
            <person name="Bovet L."/>
            <person name="Willig A."/>
            <person name="Goepfert S."/>
            <person name="Peitsch M.C."/>
            <person name="Ivanov N.V."/>
        </authorList>
    </citation>
    <scope>NUCLEOTIDE SEQUENCE [LARGE SCALE GENOMIC DNA]</scope>
</reference>
<gene>
    <name evidence="2" type="primary">LOC142165805</name>
</gene>